<reference evidence="2" key="1">
    <citation type="submission" date="2018-05" db="EMBL/GenBank/DDBJ databases">
        <authorList>
            <person name="Lanie J.A."/>
            <person name="Ng W.-L."/>
            <person name="Kazmierczak K.M."/>
            <person name="Andrzejewski T.M."/>
            <person name="Davidsen T.M."/>
            <person name="Wayne K.J."/>
            <person name="Tettelin H."/>
            <person name="Glass J.I."/>
            <person name="Rusch D."/>
            <person name="Podicherti R."/>
            <person name="Tsui H.-C.T."/>
            <person name="Winkler M.E."/>
        </authorList>
    </citation>
    <scope>NUCLEOTIDE SEQUENCE</scope>
</reference>
<evidence type="ECO:0000313" key="2">
    <source>
        <dbReference type="EMBL" id="SVA12116.1"/>
    </source>
</evidence>
<accession>A0A381T7F0</accession>
<organism evidence="2">
    <name type="scientific">marine metagenome</name>
    <dbReference type="NCBI Taxonomy" id="408172"/>
    <lineage>
        <taxon>unclassified sequences</taxon>
        <taxon>metagenomes</taxon>
        <taxon>ecological metagenomes</taxon>
    </lineage>
</organism>
<dbReference type="AlphaFoldDB" id="A0A381T7F0"/>
<feature type="region of interest" description="Disordered" evidence="1">
    <location>
        <begin position="283"/>
        <end position="324"/>
    </location>
</feature>
<evidence type="ECO:0000256" key="1">
    <source>
        <dbReference type="SAM" id="MobiDB-lite"/>
    </source>
</evidence>
<protein>
    <submittedName>
        <fullName evidence="2">Uncharacterized protein</fullName>
    </submittedName>
</protein>
<proteinExistence type="predicted"/>
<name>A0A381T7F0_9ZZZZ</name>
<feature type="compositionally biased region" description="Basic and acidic residues" evidence="1">
    <location>
        <begin position="283"/>
        <end position="297"/>
    </location>
</feature>
<dbReference type="EMBL" id="UINC01004141">
    <property type="protein sequence ID" value="SVA12116.1"/>
    <property type="molecule type" value="Genomic_DNA"/>
</dbReference>
<gene>
    <name evidence="2" type="ORF">METZ01_LOCUS64970</name>
</gene>
<sequence length="324" mass="35876">MNLIRPANVAKFWHVAAICLLLSVLAASVQAQVAVTVELGKNRFLPRESILAKIKIVNFSGQTLVFGEDDHWLQFQIQAEDGEEITPIADPPPVKGRFTVESSIRATKEVDIAPYYALEQAGRYTLTAKMVVKQWGKELTAKPVKFDVTNGTVLWEQAFGLPPKKGDPPGQPKKVRRYVLQQAKHLKAMSLYARVDDGPGGSVHRVLPICAMVSFNQPKAQVDPRGNLHVLCQTGAREYNYSVIDADGKINIRRHYLIAANRPRLGFKDGEIIVMGGFKLTRPDDLPSNKKNGEEPKLIVPDNEPRIIPNIQPPVPVPAKRTGS</sequence>